<dbReference type="PROSITE" id="PS00041">
    <property type="entry name" value="HTH_ARAC_FAMILY_1"/>
    <property type="match status" value="1"/>
</dbReference>
<dbReference type="InterPro" id="IPR018062">
    <property type="entry name" value="HTH_AraC-typ_CS"/>
</dbReference>
<evidence type="ECO:0000313" key="6">
    <source>
        <dbReference type="Proteomes" id="UP000293865"/>
    </source>
</evidence>
<organism evidence="5 6">
    <name type="scientific">Agromyces albus</name>
    <dbReference type="NCBI Taxonomy" id="205332"/>
    <lineage>
        <taxon>Bacteria</taxon>
        <taxon>Bacillati</taxon>
        <taxon>Actinomycetota</taxon>
        <taxon>Actinomycetes</taxon>
        <taxon>Micrococcales</taxon>
        <taxon>Microbacteriaceae</taxon>
        <taxon>Agromyces</taxon>
    </lineage>
</organism>
<dbReference type="InterPro" id="IPR050204">
    <property type="entry name" value="AraC_XylS_family_regulators"/>
</dbReference>
<evidence type="ECO:0000313" key="5">
    <source>
        <dbReference type="EMBL" id="RXZ72737.1"/>
    </source>
</evidence>
<dbReference type="Proteomes" id="UP000293865">
    <property type="component" value="Unassembled WGS sequence"/>
</dbReference>
<name>A0A4Q2L5C6_9MICO</name>
<dbReference type="Pfam" id="PF12833">
    <property type="entry name" value="HTH_18"/>
    <property type="match status" value="1"/>
</dbReference>
<dbReference type="Gene3D" id="1.10.10.60">
    <property type="entry name" value="Homeodomain-like"/>
    <property type="match status" value="1"/>
</dbReference>
<comment type="caution">
    <text evidence="5">The sequence shown here is derived from an EMBL/GenBank/DDBJ whole genome shotgun (WGS) entry which is preliminary data.</text>
</comment>
<dbReference type="PANTHER" id="PTHR46796:SF12">
    <property type="entry name" value="HTH-TYPE DNA-BINDING TRANSCRIPTIONAL ACTIVATOR EUTR"/>
    <property type="match status" value="1"/>
</dbReference>
<evidence type="ECO:0000256" key="3">
    <source>
        <dbReference type="ARBA" id="ARBA00023163"/>
    </source>
</evidence>
<dbReference type="SUPFAM" id="SSF46689">
    <property type="entry name" value="Homeodomain-like"/>
    <property type="match status" value="1"/>
</dbReference>
<protein>
    <submittedName>
        <fullName evidence="5">AraC family transcriptional regulator</fullName>
    </submittedName>
</protein>
<keyword evidence="3" id="KW-0804">Transcription</keyword>
<dbReference type="AlphaFoldDB" id="A0A4Q2L5C6"/>
<evidence type="ECO:0000256" key="1">
    <source>
        <dbReference type="ARBA" id="ARBA00023015"/>
    </source>
</evidence>
<keyword evidence="6" id="KW-1185">Reference proteome</keyword>
<dbReference type="GO" id="GO:0043565">
    <property type="term" value="F:sequence-specific DNA binding"/>
    <property type="evidence" value="ECO:0007669"/>
    <property type="project" value="InterPro"/>
</dbReference>
<evidence type="ECO:0000256" key="2">
    <source>
        <dbReference type="ARBA" id="ARBA00023125"/>
    </source>
</evidence>
<dbReference type="EMBL" id="SDPN01000003">
    <property type="protein sequence ID" value="RXZ72737.1"/>
    <property type="molecule type" value="Genomic_DNA"/>
</dbReference>
<feature type="domain" description="HTH araC/xylS-type" evidence="4">
    <location>
        <begin position="227"/>
        <end position="327"/>
    </location>
</feature>
<dbReference type="InterPro" id="IPR009057">
    <property type="entry name" value="Homeodomain-like_sf"/>
</dbReference>
<proteinExistence type="predicted"/>
<dbReference type="OrthoDB" id="5464689at2"/>
<gene>
    <name evidence="5" type="ORF">ESP51_02745</name>
</gene>
<dbReference type="InterPro" id="IPR018060">
    <property type="entry name" value="HTH_AraC"/>
</dbReference>
<dbReference type="InterPro" id="IPR035418">
    <property type="entry name" value="AraC-bd_2"/>
</dbReference>
<sequence>MGRRFAVDERAAEQVFATNDPAEARSLLTSVYVPHELRSRDGLPLNFKIRYLESSRLTLGHVRYGADSEVLVPPMEHCYHLNVTLAGRTMASQGGNSVSTAPGGTAVMFGPERPRAVRWSPDAVQYAVKIPRASLEGQLAALLGRPVDRPLRFALDVDLAGPHGQSLLAAIGHLRTELSRTGGLTESPLVRAQLESYVLSQLLFVVPSDHHDLLREVGQRVGRRHIRVALDYIDEHLAEPLAGPDIAKAASVSVRALQAGFQDDVGMSPMAYVRSRRLDRVHEELLADADGALINEVAARWGFFHFGRFAEQYRMRFGVLPSMTAREGRTRRSR</sequence>
<dbReference type="Pfam" id="PF14525">
    <property type="entry name" value="AraC_binding_2"/>
    <property type="match status" value="1"/>
</dbReference>
<keyword evidence="2" id="KW-0238">DNA-binding</keyword>
<accession>A0A4Q2L5C6</accession>
<dbReference type="GO" id="GO:0003700">
    <property type="term" value="F:DNA-binding transcription factor activity"/>
    <property type="evidence" value="ECO:0007669"/>
    <property type="project" value="InterPro"/>
</dbReference>
<evidence type="ECO:0000259" key="4">
    <source>
        <dbReference type="PROSITE" id="PS01124"/>
    </source>
</evidence>
<dbReference type="PANTHER" id="PTHR46796">
    <property type="entry name" value="HTH-TYPE TRANSCRIPTIONAL ACTIVATOR RHAS-RELATED"/>
    <property type="match status" value="1"/>
</dbReference>
<keyword evidence="1" id="KW-0805">Transcription regulation</keyword>
<reference evidence="5 6" key="1">
    <citation type="submission" date="2019-01" db="EMBL/GenBank/DDBJ databases">
        <title>Agromyces.</title>
        <authorList>
            <person name="Li J."/>
        </authorList>
    </citation>
    <scope>NUCLEOTIDE SEQUENCE [LARGE SCALE GENOMIC DNA]</scope>
    <source>
        <strain evidence="5 6">DSM 15934</strain>
    </source>
</reference>
<dbReference type="SMART" id="SM00342">
    <property type="entry name" value="HTH_ARAC"/>
    <property type="match status" value="1"/>
</dbReference>
<dbReference type="PROSITE" id="PS01124">
    <property type="entry name" value="HTH_ARAC_FAMILY_2"/>
    <property type="match status" value="1"/>
</dbReference>